<organism evidence="2 3">
    <name type="scientific">Hwanghaeella grinnelliae</name>
    <dbReference type="NCBI Taxonomy" id="2500179"/>
    <lineage>
        <taxon>Bacteria</taxon>
        <taxon>Pseudomonadati</taxon>
        <taxon>Pseudomonadota</taxon>
        <taxon>Alphaproteobacteria</taxon>
        <taxon>Rhodospirillales</taxon>
        <taxon>Rhodospirillaceae</taxon>
        <taxon>Hwanghaeella</taxon>
    </lineage>
</organism>
<evidence type="ECO:0000313" key="3">
    <source>
        <dbReference type="Proteomes" id="UP000287447"/>
    </source>
</evidence>
<reference evidence="3" key="1">
    <citation type="submission" date="2019-01" db="EMBL/GenBank/DDBJ databases">
        <title>Gri0909 isolated from a small marine red alga.</title>
        <authorList>
            <person name="Kim J."/>
            <person name="Jeong S.E."/>
            <person name="Jeon C.O."/>
        </authorList>
    </citation>
    <scope>NUCLEOTIDE SEQUENCE [LARGE SCALE GENOMIC DNA]</scope>
    <source>
        <strain evidence="3">Gri0909</strain>
    </source>
</reference>
<dbReference type="InterPro" id="IPR002725">
    <property type="entry name" value="YgjP-like_metallopeptidase"/>
</dbReference>
<dbReference type="Proteomes" id="UP000287447">
    <property type="component" value="Unassembled WGS sequence"/>
</dbReference>
<keyword evidence="3" id="KW-1185">Reference proteome</keyword>
<dbReference type="InterPro" id="IPR053136">
    <property type="entry name" value="UTP_pyrophosphatase-like"/>
</dbReference>
<dbReference type="RefSeq" id="WP_127765575.1">
    <property type="nucleotide sequence ID" value="NZ_SADE01000002.1"/>
</dbReference>
<proteinExistence type="predicted"/>
<dbReference type="AlphaFoldDB" id="A0A437QNT4"/>
<dbReference type="Gene3D" id="3.30.2010.10">
    <property type="entry name" value="Metalloproteases ('zincins'), catalytic domain"/>
    <property type="match status" value="1"/>
</dbReference>
<evidence type="ECO:0000313" key="2">
    <source>
        <dbReference type="EMBL" id="RVU36099.1"/>
    </source>
</evidence>
<accession>A0A437QNT4</accession>
<gene>
    <name evidence="2" type="ORF">EOI86_12770</name>
</gene>
<comment type="caution">
    <text evidence="2">The sequence shown here is derived from an EMBL/GenBank/DDBJ whole genome shotgun (WGS) entry which is preliminary data.</text>
</comment>
<dbReference type="PANTHER" id="PTHR30399:SF1">
    <property type="entry name" value="UTP PYROPHOSPHATASE"/>
    <property type="match status" value="1"/>
</dbReference>
<evidence type="ECO:0000259" key="1">
    <source>
        <dbReference type="Pfam" id="PF01863"/>
    </source>
</evidence>
<dbReference type="OrthoDB" id="9795402at2"/>
<dbReference type="Pfam" id="PF01863">
    <property type="entry name" value="YgjP-like"/>
    <property type="match status" value="1"/>
</dbReference>
<dbReference type="EMBL" id="SADE01000002">
    <property type="protein sequence ID" value="RVU36099.1"/>
    <property type="molecule type" value="Genomic_DNA"/>
</dbReference>
<feature type="domain" description="YgjP-like metallopeptidase" evidence="1">
    <location>
        <begin position="46"/>
        <end position="242"/>
    </location>
</feature>
<sequence length="250" mass="28270">MRFFPSFADPLARRFDKVPPDQDLAVRDGDCFIPVEIRRNPKARRMTLRLDSHNDQAVLTVPTGTGMRRMRAFLDEHTTWLVESFRALPPRIPFQHGIDVPLLDGTVTIFHDPTHRGKCRVEGDVLLVGGDGPHVPRRVRDHLKAEARREISAQVDILTERAGLKAGRITVRDQVSRWGSCAANGNLSFNWRLVCAKADILTYVVAHEVAHLRHMNHSPAFWSLTEELAPGSRKARAWLREHGAALHRIG</sequence>
<dbReference type="CDD" id="cd07344">
    <property type="entry name" value="M48_yhfN_like"/>
    <property type="match status" value="1"/>
</dbReference>
<name>A0A437QNT4_9PROT</name>
<protein>
    <submittedName>
        <fullName evidence="2">M48 family peptidase</fullName>
    </submittedName>
</protein>
<dbReference type="PANTHER" id="PTHR30399">
    <property type="entry name" value="UNCHARACTERIZED PROTEIN YGJP"/>
    <property type="match status" value="1"/>
</dbReference>